<dbReference type="Pfam" id="PF22688">
    <property type="entry name" value="Hda_lid"/>
    <property type="match status" value="1"/>
</dbReference>
<sequence>MENAKKIRQRPADPAAQMAFSWEAHRGTRWPDFINAPSNAAARKWLAQTGWPERRLLLWGPEATGKTHLLHDWARRRHGKIITASMIDPARIDNSQLWAIDQLEQGFDPVALLHFINAAREGGRIILFASRVPPSTLPTSLPDLSSRLRAMTAIEVRPAEDDLRVKLVIQWLAMRQICIAQDVATWLVHRLPRTNAALMATVARLDTASLESKRALTRAFITEILPELSQVDGEELPVS</sequence>
<evidence type="ECO:0000313" key="2">
    <source>
        <dbReference type="EMBL" id="UYH52099.1"/>
    </source>
</evidence>
<dbReference type="InterPro" id="IPR055199">
    <property type="entry name" value="Hda_lid"/>
</dbReference>
<protein>
    <submittedName>
        <fullName evidence="2">DnaA/Hda family protein</fullName>
    </submittedName>
</protein>
<dbReference type="InterPro" id="IPR027417">
    <property type="entry name" value="P-loop_NTPase"/>
</dbReference>
<feature type="domain" description="Hda lid" evidence="1">
    <location>
        <begin position="172"/>
        <end position="225"/>
    </location>
</feature>
<dbReference type="PANTHER" id="PTHR30050">
    <property type="entry name" value="CHROMOSOMAL REPLICATION INITIATOR PROTEIN DNAA"/>
    <property type="match status" value="1"/>
</dbReference>
<name>A0ABY6GKN3_9PROT</name>
<dbReference type="Proteomes" id="UP001163831">
    <property type="component" value="Chromosome"/>
</dbReference>
<keyword evidence="3" id="KW-1185">Reference proteome</keyword>
<dbReference type="RefSeq" id="WP_319807694.1">
    <property type="nucleotide sequence ID" value="NZ_CP107052.1"/>
</dbReference>
<dbReference type="SUPFAM" id="SSF52540">
    <property type="entry name" value="P-loop containing nucleoside triphosphate hydrolases"/>
    <property type="match status" value="1"/>
</dbReference>
<dbReference type="PANTHER" id="PTHR30050:SF5">
    <property type="entry name" value="DNAA REGULATORY INACTIVATOR HDA"/>
    <property type="match status" value="1"/>
</dbReference>
<dbReference type="Gene3D" id="1.10.8.60">
    <property type="match status" value="1"/>
</dbReference>
<evidence type="ECO:0000313" key="3">
    <source>
        <dbReference type="Proteomes" id="UP001163831"/>
    </source>
</evidence>
<dbReference type="EMBL" id="CP107052">
    <property type="protein sequence ID" value="UYH52099.1"/>
    <property type="molecule type" value="Genomic_DNA"/>
</dbReference>
<accession>A0ABY6GKN3</accession>
<proteinExistence type="predicted"/>
<gene>
    <name evidence="2" type="ORF">N5W20_04400</name>
</gene>
<dbReference type="Gene3D" id="3.40.50.300">
    <property type="entry name" value="P-loop containing nucleotide triphosphate hydrolases"/>
    <property type="match status" value="1"/>
</dbReference>
<evidence type="ECO:0000259" key="1">
    <source>
        <dbReference type="Pfam" id="PF22688"/>
    </source>
</evidence>
<organism evidence="2 3">
    <name type="scientific">Candidatus Kirkpatrickella diaphorinae</name>
    <dbReference type="NCBI Taxonomy" id="2984322"/>
    <lineage>
        <taxon>Bacteria</taxon>
        <taxon>Pseudomonadati</taxon>
        <taxon>Pseudomonadota</taxon>
        <taxon>Alphaproteobacteria</taxon>
        <taxon>Acetobacterales</taxon>
        <taxon>Acetobacteraceae</taxon>
        <taxon>Candidatus Kirkpatrickella</taxon>
    </lineage>
</organism>
<reference evidence="2" key="1">
    <citation type="submission" date="2022-10" db="EMBL/GenBank/DDBJ databases">
        <title>Candidatus Kirkpatrella diaphorinas gen. nov., sp. nov., an uncultured endosymbiont identified in a population of Diaphorina citri from Hawaii.</title>
        <authorList>
            <person name="Henry E.M."/>
            <person name="Carlson C.R."/>
            <person name="Kuo Y.-W."/>
        </authorList>
    </citation>
    <scope>NUCLEOTIDE SEQUENCE</scope>
    <source>
        <strain evidence="2">CADCRV1</strain>
    </source>
</reference>